<keyword evidence="6 7" id="KW-0472">Membrane</keyword>
<name>A0AAV8PQ75_ENSVE</name>
<feature type="domain" description="ABC transmembrane type-1" evidence="8">
    <location>
        <begin position="242"/>
        <end position="350"/>
    </location>
</feature>
<keyword evidence="3" id="KW-0547">Nucleotide-binding</keyword>
<keyword evidence="4" id="KW-0067">ATP-binding</keyword>
<dbReference type="InterPro" id="IPR036640">
    <property type="entry name" value="ABC1_TM_sf"/>
</dbReference>
<dbReference type="GO" id="GO:0016020">
    <property type="term" value="C:membrane"/>
    <property type="evidence" value="ECO:0007669"/>
    <property type="project" value="InterPro"/>
</dbReference>
<comment type="caution">
    <text evidence="9">The sequence shown here is derived from an EMBL/GenBank/DDBJ whole genome shotgun (WGS) entry which is preliminary data.</text>
</comment>
<dbReference type="PANTHER" id="PTHR24223:SF463">
    <property type="entry name" value="(WILD MALAYSIAN BANANA) HYPOTHETICAL PROTEIN"/>
    <property type="match status" value="1"/>
</dbReference>
<evidence type="ECO:0000256" key="7">
    <source>
        <dbReference type="SAM" id="Phobius"/>
    </source>
</evidence>
<feature type="transmembrane region" description="Helical" evidence="7">
    <location>
        <begin position="48"/>
        <end position="67"/>
    </location>
</feature>
<keyword evidence="10" id="KW-1185">Reference proteome</keyword>
<evidence type="ECO:0000313" key="10">
    <source>
        <dbReference type="Proteomes" id="UP001222027"/>
    </source>
</evidence>
<accession>A0AAV8PQ75</accession>
<keyword evidence="5 7" id="KW-1133">Transmembrane helix</keyword>
<dbReference type="InterPro" id="IPR011527">
    <property type="entry name" value="ABC1_TM_dom"/>
</dbReference>
<dbReference type="AlphaFoldDB" id="A0AAV8PQ75"/>
<gene>
    <name evidence="9" type="ORF">OPV22_035016</name>
</gene>
<dbReference type="SUPFAM" id="SSF90123">
    <property type="entry name" value="ABC transporter transmembrane region"/>
    <property type="match status" value="1"/>
</dbReference>
<evidence type="ECO:0000256" key="1">
    <source>
        <dbReference type="ARBA" id="ARBA00022448"/>
    </source>
</evidence>
<evidence type="ECO:0000313" key="9">
    <source>
        <dbReference type="EMBL" id="KAJ8455770.1"/>
    </source>
</evidence>
<dbReference type="PROSITE" id="PS50929">
    <property type="entry name" value="ABC_TM1F"/>
    <property type="match status" value="1"/>
</dbReference>
<evidence type="ECO:0000256" key="5">
    <source>
        <dbReference type="ARBA" id="ARBA00022989"/>
    </source>
</evidence>
<evidence type="ECO:0000256" key="4">
    <source>
        <dbReference type="ARBA" id="ARBA00022840"/>
    </source>
</evidence>
<feature type="transmembrane region" description="Helical" evidence="7">
    <location>
        <begin position="79"/>
        <end position="103"/>
    </location>
</feature>
<dbReference type="EMBL" id="JAQQAF010000020">
    <property type="protein sequence ID" value="KAJ8455770.1"/>
    <property type="molecule type" value="Genomic_DNA"/>
</dbReference>
<protein>
    <recommendedName>
        <fullName evidence="8">ABC transmembrane type-1 domain-containing protein</fullName>
    </recommendedName>
</protein>
<feature type="transmembrane region" description="Helical" evidence="7">
    <location>
        <begin position="115"/>
        <end position="139"/>
    </location>
</feature>
<evidence type="ECO:0000256" key="6">
    <source>
        <dbReference type="ARBA" id="ARBA00023136"/>
    </source>
</evidence>
<evidence type="ECO:0000259" key="8">
    <source>
        <dbReference type="PROSITE" id="PS50929"/>
    </source>
</evidence>
<keyword evidence="1" id="KW-0813">Transport</keyword>
<keyword evidence="2 7" id="KW-0812">Transmembrane</keyword>
<dbReference type="PANTHER" id="PTHR24223">
    <property type="entry name" value="ATP-BINDING CASSETTE SUB-FAMILY C"/>
    <property type="match status" value="1"/>
</dbReference>
<dbReference type="Gene3D" id="1.20.1560.10">
    <property type="entry name" value="ABC transporter type 1, transmembrane domain"/>
    <property type="match status" value="1"/>
</dbReference>
<evidence type="ECO:0000256" key="3">
    <source>
        <dbReference type="ARBA" id="ARBA00022741"/>
    </source>
</evidence>
<dbReference type="GO" id="GO:0005524">
    <property type="term" value="F:ATP binding"/>
    <property type="evidence" value="ECO:0007669"/>
    <property type="project" value="UniProtKB-KW"/>
</dbReference>
<reference evidence="9 10" key="1">
    <citation type="submission" date="2022-12" db="EMBL/GenBank/DDBJ databases">
        <title>Chromosome-scale assembly of the Ensete ventricosum genome.</title>
        <authorList>
            <person name="Dussert Y."/>
            <person name="Stocks J."/>
            <person name="Wendawek A."/>
            <person name="Woldeyes F."/>
            <person name="Nichols R.A."/>
            <person name="Borrell J.S."/>
        </authorList>
    </citation>
    <scope>NUCLEOTIDE SEQUENCE [LARGE SCALE GENOMIC DNA]</scope>
    <source>
        <strain evidence="10">cv. Maze</strain>
        <tissue evidence="9">Seeds</tissue>
    </source>
</reference>
<organism evidence="9 10">
    <name type="scientific">Ensete ventricosum</name>
    <name type="common">Abyssinian banana</name>
    <name type="synonym">Musa ensete</name>
    <dbReference type="NCBI Taxonomy" id="4639"/>
    <lineage>
        <taxon>Eukaryota</taxon>
        <taxon>Viridiplantae</taxon>
        <taxon>Streptophyta</taxon>
        <taxon>Embryophyta</taxon>
        <taxon>Tracheophyta</taxon>
        <taxon>Spermatophyta</taxon>
        <taxon>Magnoliopsida</taxon>
        <taxon>Liliopsida</taxon>
        <taxon>Zingiberales</taxon>
        <taxon>Musaceae</taxon>
        <taxon>Ensete</taxon>
    </lineage>
</organism>
<evidence type="ECO:0000256" key="2">
    <source>
        <dbReference type="ARBA" id="ARBA00022692"/>
    </source>
</evidence>
<dbReference type="GO" id="GO:0140359">
    <property type="term" value="F:ABC-type transporter activity"/>
    <property type="evidence" value="ECO:0007669"/>
    <property type="project" value="InterPro"/>
</dbReference>
<feature type="transmembrane region" description="Helical" evidence="7">
    <location>
        <begin position="21"/>
        <end position="42"/>
    </location>
</feature>
<sequence length="365" mass="40849">MEAGEIGQGLVHKGTETVAKITVACNILISILYLGFCIHGVWKLEGVSLGYLLLTMSWLLVTLYSTYCKRKIAGASCSWPLVLVSWWVFSGLLDLISVSIYLISLWNETSFPDTIPAASIVEFTSFPISVFLCFAALFMHSAKTNPGLKQYLLLNDEDCAGRDNFSGAGLWSRLTFRWLNPVFEKGRAERLELSHIPRVPPSETAESSFSFLQESLRDQKTESASLLKAIIHAVWRPLAVNAVFAGLNTFSSYLGPFLITNFVEFISGEDSSHGHYYGYILSCLFFFAKTVESLTQRHWYFGTRQIGIRVRAALMVAIYNKSLPMKQSGRSMGKIINFLDVDVERIGDFFCLILRTCCDNPSDGE</sequence>
<proteinExistence type="predicted"/>
<dbReference type="InterPro" id="IPR050173">
    <property type="entry name" value="ABC_transporter_C-like"/>
</dbReference>
<dbReference type="Proteomes" id="UP001222027">
    <property type="component" value="Unassembled WGS sequence"/>
</dbReference>